<organism evidence="20 21">
    <name type="scientific">Paenibacillus silagei</name>
    <dbReference type="NCBI Taxonomy" id="1670801"/>
    <lineage>
        <taxon>Bacteria</taxon>
        <taxon>Bacillati</taxon>
        <taxon>Bacillota</taxon>
        <taxon>Bacilli</taxon>
        <taxon>Bacillales</taxon>
        <taxon>Paenibacillaceae</taxon>
        <taxon>Paenibacillus</taxon>
    </lineage>
</organism>
<dbReference type="CDD" id="cd06225">
    <property type="entry name" value="HAMP"/>
    <property type="match status" value="1"/>
</dbReference>
<dbReference type="Proteomes" id="UP000773462">
    <property type="component" value="Unassembled WGS sequence"/>
</dbReference>
<dbReference type="InterPro" id="IPR036890">
    <property type="entry name" value="HATPase_C_sf"/>
</dbReference>
<keyword evidence="4" id="KW-1003">Cell membrane</keyword>
<dbReference type="SMART" id="SM00388">
    <property type="entry name" value="HisKA"/>
    <property type="match status" value="1"/>
</dbReference>
<feature type="transmembrane region" description="Helical" evidence="14">
    <location>
        <begin position="15"/>
        <end position="38"/>
    </location>
</feature>
<feature type="domain" description="Response regulatory" evidence="16">
    <location>
        <begin position="955"/>
        <end position="1069"/>
    </location>
</feature>
<dbReference type="RefSeq" id="WP_209869805.1">
    <property type="nucleotide sequence ID" value="NZ_JAGGLV010000002.1"/>
</dbReference>
<evidence type="ECO:0000256" key="11">
    <source>
        <dbReference type="ARBA" id="ARBA00023136"/>
    </source>
</evidence>
<keyword evidence="21" id="KW-1185">Reference proteome</keyword>
<dbReference type="PANTHER" id="PTHR43711">
    <property type="entry name" value="TWO-COMPONENT HISTIDINE KINASE"/>
    <property type="match status" value="1"/>
</dbReference>
<evidence type="ECO:0000259" key="19">
    <source>
        <dbReference type="PROSITE" id="PS50885"/>
    </source>
</evidence>
<dbReference type="Pfam" id="PF00672">
    <property type="entry name" value="HAMP"/>
    <property type="match status" value="1"/>
</dbReference>
<dbReference type="InterPro" id="IPR035965">
    <property type="entry name" value="PAS-like_dom_sf"/>
</dbReference>
<dbReference type="InterPro" id="IPR004358">
    <property type="entry name" value="Sig_transdc_His_kin-like_C"/>
</dbReference>
<dbReference type="PROSITE" id="PS50885">
    <property type="entry name" value="HAMP"/>
    <property type="match status" value="1"/>
</dbReference>
<feature type="domain" description="HAMP" evidence="19">
    <location>
        <begin position="212"/>
        <end position="264"/>
    </location>
</feature>
<gene>
    <name evidence="20" type="ORF">J2Z70_000879</name>
</gene>
<dbReference type="PRINTS" id="PR00344">
    <property type="entry name" value="BCTRLSENSOR"/>
</dbReference>
<keyword evidence="5 12" id="KW-0597">Phosphoprotein</keyword>
<dbReference type="InterPro" id="IPR003594">
    <property type="entry name" value="HATPase_dom"/>
</dbReference>
<evidence type="ECO:0000313" key="20">
    <source>
        <dbReference type="EMBL" id="MBP2110739.1"/>
    </source>
</evidence>
<dbReference type="PROSITE" id="PS50112">
    <property type="entry name" value="PAS"/>
    <property type="match status" value="1"/>
</dbReference>
<evidence type="ECO:0000256" key="8">
    <source>
        <dbReference type="ARBA" id="ARBA00022777"/>
    </source>
</evidence>
<protein>
    <recommendedName>
        <fullName evidence="3">histidine kinase</fullName>
        <ecNumber evidence="3">2.7.13.3</ecNumber>
    </recommendedName>
</protein>
<dbReference type="Gene3D" id="3.30.450.20">
    <property type="entry name" value="PAS domain"/>
    <property type="match status" value="2"/>
</dbReference>
<dbReference type="SUPFAM" id="SSF55874">
    <property type="entry name" value="ATPase domain of HSP90 chaperone/DNA topoisomerase II/histidine kinase"/>
    <property type="match status" value="1"/>
</dbReference>
<name>A0ABS4NMS7_9BACL</name>
<dbReference type="SUPFAM" id="SSF47384">
    <property type="entry name" value="Homodimeric domain of signal transducing histidine kinase"/>
    <property type="match status" value="1"/>
</dbReference>
<dbReference type="EC" id="2.7.13.3" evidence="3"/>
<dbReference type="SUPFAM" id="SSF55785">
    <property type="entry name" value="PYP-like sensor domain (PAS domain)"/>
    <property type="match status" value="2"/>
</dbReference>
<evidence type="ECO:0000256" key="7">
    <source>
        <dbReference type="ARBA" id="ARBA00022741"/>
    </source>
</evidence>
<dbReference type="Pfam" id="PF13426">
    <property type="entry name" value="PAS_9"/>
    <property type="match status" value="1"/>
</dbReference>
<evidence type="ECO:0000256" key="6">
    <source>
        <dbReference type="ARBA" id="ARBA00022679"/>
    </source>
</evidence>
<dbReference type="InterPro" id="IPR001789">
    <property type="entry name" value="Sig_transdc_resp-reg_receiver"/>
</dbReference>
<comment type="catalytic activity">
    <reaction evidence="1">
        <text>ATP + protein L-histidine = ADP + protein N-phospho-L-histidine.</text>
        <dbReference type="EC" id="2.7.13.3"/>
    </reaction>
</comment>
<evidence type="ECO:0000259" key="15">
    <source>
        <dbReference type="PROSITE" id="PS50109"/>
    </source>
</evidence>
<dbReference type="SMART" id="SM00387">
    <property type="entry name" value="HATPase_c"/>
    <property type="match status" value="1"/>
</dbReference>
<dbReference type="PROSITE" id="PS50109">
    <property type="entry name" value="HIS_KIN"/>
    <property type="match status" value="1"/>
</dbReference>
<keyword evidence="9" id="KW-0067">ATP-binding</keyword>
<dbReference type="NCBIfam" id="TIGR00229">
    <property type="entry name" value="sensory_box"/>
    <property type="match status" value="1"/>
</dbReference>
<feature type="transmembrane region" description="Helical" evidence="14">
    <location>
        <begin position="188"/>
        <end position="211"/>
    </location>
</feature>
<evidence type="ECO:0000256" key="1">
    <source>
        <dbReference type="ARBA" id="ARBA00000085"/>
    </source>
</evidence>
<evidence type="ECO:0000259" key="16">
    <source>
        <dbReference type="PROSITE" id="PS50110"/>
    </source>
</evidence>
<keyword evidence="6" id="KW-0808">Transferase</keyword>
<evidence type="ECO:0000256" key="13">
    <source>
        <dbReference type="SAM" id="Coils"/>
    </source>
</evidence>
<evidence type="ECO:0000313" key="21">
    <source>
        <dbReference type="Proteomes" id="UP000773462"/>
    </source>
</evidence>
<feature type="domain" description="PAC" evidence="18">
    <location>
        <begin position="365"/>
        <end position="417"/>
    </location>
</feature>
<evidence type="ECO:0000259" key="18">
    <source>
        <dbReference type="PROSITE" id="PS50113"/>
    </source>
</evidence>
<dbReference type="Gene3D" id="6.10.340.10">
    <property type="match status" value="1"/>
</dbReference>
<evidence type="ECO:0000256" key="14">
    <source>
        <dbReference type="SAM" id="Phobius"/>
    </source>
</evidence>
<dbReference type="SUPFAM" id="SSF158472">
    <property type="entry name" value="HAMP domain-like"/>
    <property type="match status" value="1"/>
</dbReference>
<dbReference type="CDD" id="cd00130">
    <property type="entry name" value="PAS"/>
    <property type="match status" value="1"/>
</dbReference>
<evidence type="ECO:0000256" key="9">
    <source>
        <dbReference type="ARBA" id="ARBA00022840"/>
    </source>
</evidence>
<evidence type="ECO:0000256" key="12">
    <source>
        <dbReference type="PROSITE-ProRule" id="PRU00169"/>
    </source>
</evidence>
<dbReference type="Pfam" id="PF00512">
    <property type="entry name" value="HisKA"/>
    <property type="match status" value="1"/>
</dbReference>
<keyword evidence="13" id="KW-0175">Coiled coil</keyword>
<feature type="domain" description="PAS" evidence="17">
    <location>
        <begin position="290"/>
        <end position="358"/>
    </location>
</feature>
<keyword evidence="10" id="KW-0902">Two-component regulatory system</keyword>
<dbReference type="CDD" id="cd16922">
    <property type="entry name" value="HATPase_EvgS-ArcB-TorS-like"/>
    <property type="match status" value="1"/>
</dbReference>
<dbReference type="PANTHER" id="PTHR43711:SF1">
    <property type="entry name" value="HISTIDINE KINASE 1"/>
    <property type="match status" value="1"/>
</dbReference>
<evidence type="ECO:0000256" key="2">
    <source>
        <dbReference type="ARBA" id="ARBA00004651"/>
    </source>
</evidence>
<feature type="modified residue" description="4-aspartylphosphate" evidence="12">
    <location>
        <position position="1004"/>
    </location>
</feature>
<dbReference type="InterPro" id="IPR003660">
    <property type="entry name" value="HAMP_dom"/>
</dbReference>
<keyword evidence="14" id="KW-1133">Transmembrane helix</keyword>
<dbReference type="EMBL" id="JAGGLV010000002">
    <property type="protein sequence ID" value="MBP2110739.1"/>
    <property type="molecule type" value="Genomic_DNA"/>
</dbReference>
<keyword evidence="8" id="KW-0418">Kinase</keyword>
<keyword evidence="11 14" id="KW-0472">Membrane</keyword>
<evidence type="ECO:0000256" key="3">
    <source>
        <dbReference type="ARBA" id="ARBA00012438"/>
    </source>
</evidence>
<keyword evidence="7" id="KW-0547">Nucleotide-binding</keyword>
<dbReference type="Gene3D" id="3.30.565.10">
    <property type="entry name" value="Histidine kinase-like ATPase, C-terminal domain"/>
    <property type="match status" value="1"/>
</dbReference>
<accession>A0ABS4NMS7</accession>
<dbReference type="SUPFAM" id="SSF52172">
    <property type="entry name" value="CheY-like"/>
    <property type="match status" value="1"/>
</dbReference>
<evidence type="ECO:0000256" key="5">
    <source>
        <dbReference type="ARBA" id="ARBA00022553"/>
    </source>
</evidence>
<dbReference type="Pfam" id="PF02518">
    <property type="entry name" value="HATPase_c"/>
    <property type="match status" value="1"/>
</dbReference>
<dbReference type="Pfam" id="PF00072">
    <property type="entry name" value="Response_reg"/>
    <property type="match status" value="1"/>
</dbReference>
<dbReference type="InterPro" id="IPR005467">
    <property type="entry name" value="His_kinase_dom"/>
</dbReference>
<dbReference type="Gene3D" id="1.10.287.130">
    <property type="match status" value="1"/>
</dbReference>
<dbReference type="CDD" id="cd00156">
    <property type="entry name" value="REC"/>
    <property type="match status" value="1"/>
</dbReference>
<dbReference type="PROSITE" id="PS50110">
    <property type="entry name" value="RESPONSE_REGULATORY"/>
    <property type="match status" value="1"/>
</dbReference>
<feature type="coiled-coil region" evidence="13">
    <location>
        <begin position="259"/>
        <end position="290"/>
    </location>
</feature>
<evidence type="ECO:0000256" key="4">
    <source>
        <dbReference type="ARBA" id="ARBA00022475"/>
    </source>
</evidence>
<dbReference type="InterPro" id="IPR050736">
    <property type="entry name" value="Sensor_HK_Regulatory"/>
</dbReference>
<dbReference type="InterPro" id="IPR036097">
    <property type="entry name" value="HisK_dim/P_sf"/>
</dbReference>
<dbReference type="PROSITE" id="PS50113">
    <property type="entry name" value="PAC"/>
    <property type="match status" value="1"/>
</dbReference>
<dbReference type="CDD" id="cd00082">
    <property type="entry name" value="HisKA"/>
    <property type="match status" value="1"/>
</dbReference>
<dbReference type="InterPro" id="IPR000014">
    <property type="entry name" value="PAS"/>
</dbReference>
<dbReference type="Gene3D" id="3.40.50.2300">
    <property type="match status" value="1"/>
</dbReference>
<keyword evidence="14" id="KW-0812">Transmembrane</keyword>
<evidence type="ECO:0000256" key="10">
    <source>
        <dbReference type="ARBA" id="ARBA00023012"/>
    </source>
</evidence>
<dbReference type="SMART" id="SM00448">
    <property type="entry name" value="REC"/>
    <property type="match status" value="1"/>
</dbReference>
<sequence length="1095" mass="124704">MRNLKLKGRSIKTKYYRILLLLFVAIMAGGIGLVFYINAQQEQLDQKREVLQHKTATINELAVTLSEVFFRARGYVATQSENELALLNAAVKGLDGILEQYSSLKLSAEEVRYRDDLKVFYEQYKSQTLPEVMLLVKNNDYEGIRNLSQSGSTRAVNEFLSYTKQFKANSDALLNELNSRSIRQADTFTFIAFMLSTLLLLFFTLLIWQMLKVIIDPIVKLEEATNSLAAGEAVMLGKLHKQDEIGRLYEAFLNMAHSIQDKEEELMMQNEELHAQQDELQDQQFRLERSLSEIESMMKALNQTSAVGILSNKGVFTYVNDNLSVYTGYKSSEIIGYTYRLFELHNIAEPQVEQMIRKLSTGGVWSGETELETKEGAPLWLQLTVMPYLNDEGQIYQYILIANNITSMKNVQQELAETLKSTEQTSMMLELNNQLNHEITYTLDKQEFADKFNQFMNRLYSFDSSLFLLVKDKIAVVKGVPPENVERYIGEGSKEILYRLSVEKSYMVKRVGSVREQGISANEVYCYDYYTTVVNAEDEILAVFCGTRIGHPFTEEETDEIQGMMNRVALAIERLFMYEEIENGRKLNQDIVNNVNEGIQFVGTDGVIQHINKALSQLFSYEDWTEGMLIPKERWMEHFTLQVNESEELGRFYQKAMSEHTTESSAMKYSIGKEDMKHVDAYAIPVFRREVRVGTLFVHRDITREYELDLMKSELVSTVSHELRTPLSSVLGFTELLLSKTMKPEKQLKYLETIHKEAKRLTELINDFLDLQRMESGTQLYNVEKVNLSETVLSVIDQYKLSGTHHILLEDEALNPEVEVDKDKIIQVLTNLLSNAIKFSPGAGEIKVMLHNEPGSIMVRIQDHGLGIPKNQIGQLFQKFRRVDNSASKRIGGTGLGLAICKEIIEKQKGTIGIESVEGEGSTVWFRLPVMQAETGHPEEEHSLRWSAGKEQKPDVMIVEDDYSLSLLLSEELKGKGFRVTHHYHPQKAFDQAVKTPFVAIVVDLMLGDELDGWDLIRMLKNDPRTEKVPIVISSALDKDDKSMMDNVQKYLTKPYPPGELSGTLQEIVDIQLKTGEVLFPDNGEAGHGAALGEG</sequence>
<comment type="caution">
    <text evidence="20">The sequence shown here is derived from an EMBL/GenBank/DDBJ whole genome shotgun (WGS) entry which is preliminary data.</text>
</comment>
<feature type="domain" description="Histidine kinase" evidence="15">
    <location>
        <begin position="718"/>
        <end position="932"/>
    </location>
</feature>
<dbReference type="InterPro" id="IPR003661">
    <property type="entry name" value="HisK_dim/P_dom"/>
</dbReference>
<comment type="subcellular location">
    <subcellularLocation>
        <location evidence="2">Cell membrane</location>
        <topology evidence="2">Multi-pass membrane protein</topology>
    </subcellularLocation>
</comment>
<proteinExistence type="predicted"/>
<reference evidence="20 21" key="1">
    <citation type="submission" date="2021-03" db="EMBL/GenBank/DDBJ databases">
        <title>Genomic Encyclopedia of Type Strains, Phase IV (KMG-IV): sequencing the most valuable type-strain genomes for metagenomic binning, comparative biology and taxonomic classification.</title>
        <authorList>
            <person name="Goeker M."/>
        </authorList>
    </citation>
    <scope>NUCLEOTIDE SEQUENCE [LARGE SCALE GENOMIC DNA]</scope>
    <source>
        <strain evidence="20 21">DSM 101953</strain>
    </source>
</reference>
<evidence type="ECO:0000259" key="17">
    <source>
        <dbReference type="PROSITE" id="PS50112"/>
    </source>
</evidence>
<dbReference type="InterPro" id="IPR011006">
    <property type="entry name" value="CheY-like_superfamily"/>
</dbReference>
<dbReference type="InterPro" id="IPR000700">
    <property type="entry name" value="PAS-assoc_C"/>
</dbReference>